<organism evidence="1 2">
    <name type="scientific">Persea americana</name>
    <name type="common">Avocado</name>
    <dbReference type="NCBI Taxonomy" id="3435"/>
    <lineage>
        <taxon>Eukaryota</taxon>
        <taxon>Viridiplantae</taxon>
        <taxon>Streptophyta</taxon>
        <taxon>Embryophyta</taxon>
        <taxon>Tracheophyta</taxon>
        <taxon>Spermatophyta</taxon>
        <taxon>Magnoliopsida</taxon>
        <taxon>Magnoliidae</taxon>
        <taxon>Laurales</taxon>
        <taxon>Lauraceae</taxon>
        <taxon>Persea</taxon>
    </lineage>
</organism>
<accession>A0ACC2MUL6</accession>
<reference evidence="1 2" key="1">
    <citation type="journal article" date="2022" name="Hortic Res">
        <title>A haplotype resolved chromosomal level avocado genome allows analysis of novel avocado genes.</title>
        <authorList>
            <person name="Nath O."/>
            <person name="Fletcher S.J."/>
            <person name="Hayward A."/>
            <person name="Shaw L.M."/>
            <person name="Masouleh A.K."/>
            <person name="Furtado A."/>
            <person name="Henry R.J."/>
            <person name="Mitter N."/>
        </authorList>
    </citation>
    <scope>NUCLEOTIDE SEQUENCE [LARGE SCALE GENOMIC DNA]</scope>
    <source>
        <strain evidence="2">cv. Hass</strain>
    </source>
</reference>
<evidence type="ECO:0000313" key="1">
    <source>
        <dbReference type="EMBL" id="KAJ8648617.1"/>
    </source>
</evidence>
<dbReference type="EMBL" id="CM056809">
    <property type="protein sequence ID" value="KAJ8648617.1"/>
    <property type="molecule type" value="Genomic_DNA"/>
</dbReference>
<proteinExistence type="predicted"/>
<dbReference type="Proteomes" id="UP001234297">
    <property type="component" value="Chromosome 1"/>
</dbReference>
<gene>
    <name evidence="1" type="ORF">MRB53_001640</name>
</gene>
<sequence length="459" mass="50509">MSSSTVAITATPAVANGASLALDNNTKQSARRRTVATTEKKSNIEVANEGGGVSGEKDFSHSIRGETVLEKPKELSQSRKAVINSTISPRRRKAVPKPEKPARQVIPRVLAKNLVLLLALMGLGQMIWRWSRDSGDRTEAPVGALDFEGRISEFESFLKKTTKMMQVQVEVVDRKVENEIGSLRKELTKKFDEKGALLENELKKLGDRTDKMDKSLAEFQDSGFLSKSEFEDFLNELKQSKGLEGGEEDLSLDKIRAVAREIVEKEIEKHAADGLGRVDYALASGGAKVVSHSEPFHLGKGTSWLPVVKGGSKVHILAQKMLEPSFGEPGQCLPLKGSSGFVEIRLRTPIIPEAVTLEHVAKSVAYDRSSAPKDCRLSAWYKGHDEVPSDGVDKMSLLAEFTYDLERSNAQTFNVESTDSGVVNMIRLDFTSNHGSPLHTCIYRLRVHGREPESVALLK</sequence>
<protein>
    <submittedName>
        <fullName evidence="1">Uncharacterized protein</fullName>
    </submittedName>
</protein>
<keyword evidence="2" id="KW-1185">Reference proteome</keyword>
<evidence type="ECO:0000313" key="2">
    <source>
        <dbReference type="Proteomes" id="UP001234297"/>
    </source>
</evidence>
<comment type="caution">
    <text evidence="1">The sequence shown here is derived from an EMBL/GenBank/DDBJ whole genome shotgun (WGS) entry which is preliminary data.</text>
</comment>
<name>A0ACC2MUL6_PERAE</name>